<evidence type="ECO:0000313" key="3">
    <source>
        <dbReference type="EMBL" id="GIX64366.1"/>
    </source>
</evidence>
<sequence length="245" mass="26407">MKRLCLVGGVAALLSAQRVVALHALKDGFFLPRDPDLQFSHMGKSYGQGRDESTRGAEQPPSASESPAAGSDESRKDTDDVKGGSQRSMDNVPVADLKRGDGGGGASNNSTNKSSNSNNTTNNSTHSDNNSKTDQSQSHHSETNYGASHYRGDTSTYVTNNFFNPPMADAAWEDHPRGAKLELQYLWKRINVIDDKLDKLMPIAGGDPRLDPSKRKGLVITFDAQSNPGSPTVNLEDSIGENDML</sequence>
<dbReference type="GeneID" id="94195847"/>
<organism evidence="3 4">
    <name type="scientific">Babesia caballi</name>
    <dbReference type="NCBI Taxonomy" id="5871"/>
    <lineage>
        <taxon>Eukaryota</taxon>
        <taxon>Sar</taxon>
        <taxon>Alveolata</taxon>
        <taxon>Apicomplexa</taxon>
        <taxon>Aconoidasida</taxon>
        <taxon>Piroplasmida</taxon>
        <taxon>Babesiidae</taxon>
        <taxon>Babesia</taxon>
    </lineage>
</organism>
<feature type="chain" id="PRO_5043640952" evidence="2">
    <location>
        <begin position="22"/>
        <end position="245"/>
    </location>
</feature>
<evidence type="ECO:0000256" key="1">
    <source>
        <dbReference type="SAM" id="MobiDB-lite"/>
    </source>
</evidence>
<keyword evidence="2" id="KW-0732">Signal</keyword>
<feature type="compositionally biased region" description="Low complexity" evidence="1">
    <location>
        <begin position="57"/>
        <end position="71"/>
    </location>
</feature>
<dbReference type="AlphaFoldDB" id="A0AAV4LW15"/>
<dbReference type="Proteomes" id="UP001497744">
    <property type="component" value="Unassembled WGS sequence"/>
</dbReference>
<keyword evidence="4" id="KW-1185">Reference proteome</keyword>
<comment type="caution">
    <text evidence="3">The sequence shown here is derived from an EMBL/GenBank/DDBJ whole genome shotgun (WGS) entry which is preliminary data.</text>
</comment>
<proteinExistence type="predicted"/>
<dbReference type="EMBL" id="BPLF01000003">
    <property type="protein sequence ID" value="GIX64366.1"/>
    <property type="molecule type" value="Genomic_DNA"/>
</dbReference>
<feature type="compositionally biased region" description="Basic and acidic residues" evidence="1">
    <location>
        <begin position="72"/>
        <end position="82"/>
    </location>
</feature>
<accession>A0AAV4LW15</accession>
<dbReference type="RefSeq" id="XP_067716435.1">
    <property type="nucleotide sequence ID" value="XM_067860334.1"/>
</dbReference>
<feature type="region of interest" description="Disordered" evidence="1">
    <location>
        <begin position="41"/>
        <end position="152"/>
    </location>
</feature>
<name>A0AAV4LW15_BABCB</name>
<evidence type="ECO:0000256" key="2">
    <source>
        <dbReference type="SAM" id="SignalP"/>
    </source>
</evidence>
<protein>
    <submittedName>
        <fullName evidence="3">Membrane protein, putative</fullName>
    </submittedName>
</protein>
<feature type="signal peptide" evidence="2">
    <location>
        <begin position="1"/>
        <end position="21"/>
    </location>
</feature>
<evidence type="ECO:0000313" key="4">
    <source>
        <dbReference type="Proteomes" id="UP001497744"/>
    </source>
</evidence>
<reference evidence="3 4" key="1">
    <citation type="submission" date="2021-06" db="EMBL/GenBank/DDBJ databases">
        <title>Genome sequence of Babesia caballi.</title>
        <authorList>
            <person name="Yamagishi J."/>
            <person name="Kidaka T."/>
            <person name="Ochi A."/>
        </authorList>
    </citation>
    <scope>NUCLEOTIDE SEQUENCE [LARGE SCALE GENOMIC DNA]</scope>
    <source>
        <strain evidence="3">USDA-D6B2</strain>
    </source>
</reference>
<feature type="compositionally biased region" description="Low complexity" evidence="1">
    <location>
        <begin position="107"/>
        <end position="134"/>
    </location>
</feature>
<gene>
    <name evidence="3" type="ORF">BcabD6B2_38010</name>
</gene>